<dbReference type="EMBL" id="JAPVES010000024">
    <property type="protein sequence ID" value="MCZ3371424.1"/>
    <property type="molecule type" value="Genomic_DNA"/>
</dbReference>
<dbReference type="PANTHER" id="PTHR42951:SF17">
    <property type="entry name" value="METALLO-BETA-LACTAMASE DOMAIN-CONTAINING PROTEIN"/>
    <property type="match status" value="1"/>
</dbReference>
<dbReference type="RefSeq" id="WP_048082265.1">
    <property type="nucleotide sequence ID" value="NZ_JAPVER010000020.1"/>
</dbReference>
<keyword evidence="4" id="KW-1185">Reference proteome</keyword>
<dbReference type="Proteomes" id="UP001068021">
    <property type="component" value="Unassembled WGS sequence"/>
</dbReference>
<dbReference type="Proteomes" id="UP001074446">
    <property type="component" value="Unassembled WGS sequence"/>
</dbReference>
<dbReference type="Gene3D" id="3.60.15.10">
    <property type="entry name" value="Ribonuclease Z/Hydroxyacylglutathione hydrolase-like"/>
    <property type="match status" value="1"/>
</dbReference>
<reference evidence="2" key="1">
    <citation type="submission" date="2022-12" db="EMBL/GenBank/DDBJ databases">
        <title>Reclassification of two methanogenic archaea species isolated from the Kolyma lowland permafrost.</title>
        <authorList>
            <person name="Trubitsyn V.E."/>
            <person name="Rivkina E.M."/>
            <person name="Shcherbakova V.A."/>
        </authorList>
    </citation>
    <scope>NUCLEOTIDE SEQUENCE</scope>
    <source>
        <strain evidence="2">M2</strain>
        <strain evidence="3">MK4</strain>
    </source>
</reference>
<dbReference type="CDD" id="cd07721">
    <property type="entry name" value="yflN-like_MBL-fold"/>
    <property type="match status" value="1"/>
</dbReference>
<dbReference type="EMBL" id="JAPVER010000020">
    <property type="protein sequence ID" value="MCZ3365959.1"/>
    <property type="molecule type" value="Genomic_DNA"/>
</dbReference>
<evidence type="ECO:0000313" key="2">
    <source>
        <dbReference type="EMBL" id="MCZ3365959.1"/>
    </source>
</evidence>
<name>A0A9E4ZVF3_9EURY</name>
<organism evidence="2 4">
    <name type="scientific">Methanobacterium veterum</name>
    <dbReference type="NCBI Taxonomy" id="408577"/>
    <lineage>
        <taxon>Archaea</taxon>
        <taxon>Methanobacteriati</taxon>
        <taxon>Methanobacteriota</taxon>
        <taxon>Methanomada group</taxon>
        <taxon>Methanobacteria</taxon>
        <taxon>Methanobacteriales</taxon>
        <taxon>Methanobacteriaceae</taxon>
        <taxon>Methanobacterium</taxon>
    </lineage>
</organism>
<dbReference type="Pfam" id="PF00753">
    <property type="entry name" value="Lactamase_B"/>
    <property type="match status" value="1"/>
</dbReference>
<dbReference type="AlphaFoldDB" id="A0A9E4ZVF3"/>
<protein>
    <submittedName>
        <fullName evidence="2">MBL fold metallo-hydrolase</fullName>
    </submittedName>
</protein>
<dbReference type="InterPro" id="IPR050855">
    <property type="entry name" value="NDM-1-like"/>
</dbReference>
<dbReference type="SMART" id="SM00849">
    <property type="entry name" value="Lactamase_B"/>
    <property type="match status" value="1"/>
</dbReference>
<proteinExistence type="predicted"/>
<accession>A0A9E4ZVF3</accession>
<dbReference type="InterPro" id="IPR036866">
    <property type="entry name" value="RibonucZ/Hydroxyglut_hydro"/>
</dbReference>
<evidence type="ECO:0000259" key="1">
    <source>
        <dbReference type="SMART" id="SM00849"/>
    </source>
</evidence>
<evidence type="ECO:0000313" key="4">
    <source>
        <dbReference type="Proteomes" id="UP001068021"/>
    </source>
</evidence>
<sequence length="229" mass="25912">MPQEIKTIELPIKLGVIKLGSVNCYLVKNGNDYVLIDTGPSNKRFDIEKELEDAGCTYENLNLIILTHGDFDHTGNADYLREKFDAKIAMHYGDLEIVKHGDMFSNRKGNFLIKMLAPILFSFGKSERFRPDMHVDDEHSFLEYGFDAKVIYLPGHSKGSIGILTDDGNLFCGDLLTNNKNPTLNSIIDDDEEANQSVEKLKSMELKIVYPGHGKQFSMDEMVENNEKN</sequence>
<dbReference type="PANTHER" id="PTHR42951">
    <property type="entry name" value="METALLO-BETA-LACTAMASE DOMAIN-CONTAINING"/>
    <property type="match status" value="1"/>
</dbReference>
<comment type="caution">
    <text evidence="2">The sequence shown here is derived from an EMBL/GenBank/DDBJ whole genome shotgun (WGS) entry which is preliminary data.</text>
</comment>
<dbReference type="SUPFAM" id="SSF56281">
    <property type="entry name" value="Metallo-hydrolase/oxidoreductase"/>
    <property type="match status" value="1"/>
</dbReference>
<gene>
    <name evidence="3" type="ORF">O3H35_02115</name>
    <name evidence="2" type="ORF">O3H54_08695</name>
</gene>
<feature type="domain" description="Metallo-beta-lactamase" evidence="1">
    <location>
        <begin position="21"/>
        <end position="213"/>
    </location>
</feature>
<dbReference type="InterPro" id="IPR001279">
    <property type="entry name" value="Metallo-B-lactamas"/>
</dbReference>
<evidence type="ECO:0000313" key="3">
    <source>
        <dbReference type="EMBL" id="MCZ3371424.1"/>
    </source>
</evidence>